<organism evidence="2 3">
    <name type="scientific">Paenibacillus mucilaginosus 3016</name>
    <dbReference type="NCBI Taxonomy" id="1116391"/>
    <lineage>
        <taxon>Bacteria</taxon>
        <taxon>Bacillati</taxon>
        <taxon>Bacillota</taxon>
        <taxon>Bacilli</taxon>
        <taxon>Bacillales</taxon>
        <taxon>Paenibacillaceae</taxon>
        <taxon>Paenibacillus</taxon>
    </lineage>
</organism>
<evidence type="ECO:0000313" key="2">
    <source>
        <dbReference type="EMBL" id="AFC33236.1"/>
    </source>
</evidence>
<dbReference type="PANTHER" id="PTHR43072">
    <property type="entry name" value="N-ACETYLTRANSFERASE"/>
    <property type="match status" value="1"/>
</dbReference>
<dbReference type="InterPro" id="IPR000182">
    <property type="entry name" value="GNAT_dom"/>
</dbReference>
<reference evidence="2 3" key="1">
    <citation type="journal article" date="2012" name="J. Bacteriol.">
        <title>Complete Genome Sequence of Paenibacillus mucilaginosus 3016, a Bacterium Functional as Microbial Fertilizer.</title>
        <authorList>
            <person name="Ma M."/>
            <person name="Wang Z."/>
            <person name="Li L."/>
            <person name="Jiang X."/>
            <person name="Guan D."/>
            <person name="Cao F."/>
            <person name="Chen H."/>
            <person name="Wang X."/>
            <person name="Shen D."/>
            <person name="Du B."/>
            <person name="Li J."/>
        </authorList>
    </citation>
    <scope>NUCLEOTIDE SEQUENCE [LARGE SCALE GENOMIC DNA]</scope>
    <source>
        <strain evidence="2 3">3016</strain>
    </source>
</reference>
<dbReference type="Gene3D" id="3.40.630.30">
    <property type="match status" value="1"/>
</dbReference>
<name>H6NM74_9BACL</name>
<proteinExistence type="predicted"/>
<keyword evidence="2" id="KW-0808">Transferase</keyword>
<sequence>MKYSIRRLRLPQDYPAIAELLGHAFSEPTTAENLALEDSKIPAHGNLSRDDQGRLTGHDRYRLVAVDDQDVPVAYGISWRAPWTAPGELNNLLIVSPDYRRQGAGQELYGRFEQWAYEVGASKINYEIREQSEDSLRFALARHYEIERHSFESVLELPGFDLERHLPALQRLTDQGLKVVTLADLPGEEAEARLYELYRETAFDIPGFSGDYFSRSEWRKWTLDLPGASPAQVFIALDGEMFAGVASLVHFEATSSMYHEYTAVRRAYRGKGIALALKIRTIQHALERGAAYMRTHNDSLNAPMLRINRDRLGFVAVPGMYKVVKRLPQGAQTPASV</sequence>
<dbReference type="EMBL" id="CP003235">
    <property type="protein sequence ID" value="AFC33236.1"/>
    <property type="molecule type" value="Genomic_DNA"/>
</dbReference>
<dbReference type="Pfam" id="PF00583">
    <property type="entry name" value="Acetyltransf_1"/>
    <property type="match status" value="2"/>
</dbReference>
<dbReference type="PROSITE" id="PS51186">
    <property type="entry name" value="GNAT"/>
    <property type="match status" value="2"/>
</dbReference>
<dbReference type="RefSeq" id="WP_014372290.1">
    <property type="nucleotide sequence ID" value="NC_016935.1"/>
</dbReference>
<evidence type="ECO:0000313" key="3">
    <source>
        <dbReference type="Proteomes" id="UP000007523"/>
    </source>
</evidence>
<evidence type="ECO:0000259" key="1">
    <source>
        <dbReference type="PROSITE" id="PS51186"/>
    </source>
</evidence>
<keyword evidence="3" id="KW-1185">Reference proteome</keyword>
<dbReference type="InterPro" id="IPR016181">
    <property type="entry name" value="Acyl_CoA_acyltransferase"/>
</dbReference>
<accession>H6NM74</accession>
<feature type="domain" description="N-acetyltransferase" evidence="1">
    <location>
        <begin position="180"/>
        <end position="330"/>
    </location>
</feature>
<feature type="domain" description="N-acetyltransferase" evidence="1">
    <location>
        <begin position="3"/>
        <end position="167"/>
    </location>
</feature>
<dbReference type="GO" id="GO:0016747">
    <property type="term" value="F:acyltransferase activity, transferring groups other than amino-acyl groups"/>
    <property type="evidence" value="ECO:0007669"/>
    <property type="project" value="InterPro"/>
</dbReference>
<gene>
    <name evidence="2" type="ORF">PM3016_6621</name>
</gene>
<dbReference type="HOGENOM" id="CLU_069610_0_0_9"/>
<dbReference type="AlphaFoldDB" id="H6NM74"/>
<dbReference type="SUPFAM" id="SSF55729">
    <property type="entry name" value="Acyl-CoA N-acyltransferases (Nat)"/>
    <property type="match status" value="2"/>
</dbReference>
<dbReference type="CDD" id="cd04301">
    <property type="entry name" value="NAT_SF"/>
    <property type="match status" value="2"/>
</dbReference>
<protein>
    <submittedName>
        <fullName evidence="2">GCN5-like N-acetyltransferase</fullName>
    </submittedName>
</protein>
<dbReference type="Proteomes" id="UP000007523">
    <property type="component" value="Chromosome"/>
</dbReference>
<dbReference type="KEGG" id="pmq:PM3016_6621"/>
<dbReference type="STRING" id="1116391.PM3016_6621"/>